<dbReference type="AlphaFoldDB" id="A0A963Z5Z9"/>
<dbReference type="RefSeq" id="WP_227309145.1">
    <property type="nucleotide sequence ID" value="NZ_JAESVA010000007.1"/>
</dbReference>
<feature type="domain" description="NAD-dependent epimerase/dehydratase" evidence="1">
    <location>
        <begin position="9"/>
        <end position="225"/>
    </location>
</feature>
<accession>A0A963Z5Z9</accession>
<dbReference type="Pfam" id="PF01370">
    <property type="entry name" value="Epimerase"/>
    <property type="match status" value="1"/>
</dbReference>
<dbReference type="GO" id="GO:0004029">
    <property type="term" value="F:aldehyde dehydrogenase (NAD+) activity"/>
    <property type="evidence" value="ECO:0007669"/>
    <property type="project" value="TreeGrafter"/>
</dbReference>
<dbReference type="GO" id="GO:0005737">
    <property type="term" value="C:cytoplasm"/>
    <property type="evidence" value="ECO:0007669"/>
    <property type="project" value="TreeGrafter"/>
</dbReference>
<dbReference type="SUPFAM" id="SSF51735">
    <property type="entry name" value="NAD(P)-binding Rossmann-fold domains"/>
    <property type="match status" value="1"/>
</dbReference>
<dbReference type="PANTHER" id="PTHR48079">
    <property type="entry name" value="PROTEIN YEEZ"/>
    <property type="match status" value="1"/>
</dbReference>
<dbReference type="Gene3D" id="3.40.50.720">
    <property type="entry name" value="NAD(P)-binding Rossmann-like Domain"/>
    <property type="match status" value="1"/>
</dbReference>
<dbReference type="PANTHER" id="PTHR48079:SF6">
    <property type="entry name" value="NAD(P)-BINDING DOMAIN-CONTAINING PROTEIN-RELATED"/>
    <property type="match status" value="1"/>
</dbReference>
<dbReference type="InterPro" id="IPR036291">
    <property type="entry name" value="NAD(P)-bd_dom_sf"/>
</dbReference>
<gene>
    <name evidence="2" type="ORF">ACELLULO517_19750</name>
</gene>
<protein>
    <submittedName>
        <fullName evidence="2">SDR family NAD(P)-dependent oxidoreductase</fullName>
    </submittedName>
</protein>
<name>A0A963Z5Z9_9PROT</name>
<comment type="caution">
    <text evidence="2">The sequence shown here is derived from an EMBL/GenBank/DDBJ whole genome shotgun (WGS) entry which is preliminary data.</text>
</comment>
<organism evidence="2 3">
    <name type="scientific">Acidisoma cellulosilyticum</name>
    <dbReference type="NCBI Taxonomy" id="2802395"/>
    <lineage>
        <taxon>Bacteria</taxon>
        <taxon>Pseudomonadati</taxon>
        <taxon>Pseudomonadota</taxon>
        <taxon>Alphaproteobacteria</taxon>
        <taxon>Acetobacterales</taxon>
        <taxon>Acidocellaceae</taxon>
        <taxon>Acidisoma</taxon>
    </lineage>
</organism>
<evidence type="ECO:0000313" key="2">
    <source>
        <dbReference type="EMBL" id="MCB8882492.1"/>
    </source>
</evidence>
<dbReference type="InterPro" id="IPR001509">
    <property type="entry name" value="Epimerase_deHydtase"/>
</dbReference>
<evidence type="ECO:0000259" key="1">
    <source>
        <dbReference type="Pfam" id="PF01370"/>
    </source>
</evidence>
<reference evidence="2 3" key="1">
    <citation type="journal article" date="2021" name="Microorganisms">
        <title>Acidisoma silvae sp. nov. and Acidisomacellulosilytica sp. nov., Two Acidophilic Bacteria Isolated from Decaying Wood, Hydrolyzing Cellulose and Producing Poly-3-hydroxybutyrate.</title>
        <authorList>
            <person name="Mieszkin S."/>
            <person name="Pouder E."/>
            <person name="Uroz S."/>
            <person name="Simon-Colin C."/>
            <person name="Alain K."/>
        </authorList>
    </citation>
    <scope>NUCLEOTIDE SEQUENCE [LARGE SCALE GENOMIC DNA]</scope>
    <source>
        <strain evidence="2 3">HW T5.17</strain>
    </source>
</reference>
<dbReference type="Proteomes" id="UP000721844">
    <property type="component" value="Unassembled WGS sequence"/>
</dbReference>
<proteinExistence type="predicted"/>
<keyword evidence="3" id="KW-1185">Reference proteome</keyword>
<sequence length="323" mass="35277">MTTGTQKTALVTGATGGIGGAVAAALLRQGWHVRALTRRTMADRPASDHAGIEWIQGDAMNPADMKRAAEGVDILFHGANPPGYRNWRGLAIPMLQNAITAAKASGARLIYPGSVYPYGPDAWPVVDERAPQHPTTRKGRIRVEMEAMLAAEAKQGLRYLTVRAGDYFGPHAPSSWVSMIMLQGGKALRSIQTPERQGVRRAWAYLPDVAETIARLAQRERDLPAAETLHFGGHRLQDRQMAEAVARAEGHGLPVRAFPWALVYVAAPFNTTMRELLEMRYLWREEITLDNTRLRGILGEEPHTPLDQAVTATLAGLRAAKGG</sequence>
<dbReference type="EMBL" id="JAESVA010000007">
    <property type="protein sequence ID" value="MCB8882492.1"/>
    <property type="molecule type" value="Genomic_DNA"/>
</dbReference>
<dbReference type="InterPro" id="IPR051783">
    <property type="entry name" value="NAD(P)-dependent_oxidoreduct"/>
</dbReference>
<evidence type="ECO:0000313" key="3">
    <source>
        <dbReference type="Proteomes" id="UP000721844"/>
    </source>
</evidence>